<dbReference type="EMBL" id="JAOTGY010000001">
    <property type="protein sequence ID" value="MDB6257165.1"/>
    <property type="molecule type" value="Genomic_DNA"/>
</dbReference>
<evidence type="ECO:0000313" key="5">
    <source>
        <dbReference type="EMBL" id="MDB6261798.1"/>
    </source>
</evidence>
<dbReference type="PROSITE" id="PS51257">
    <property type="entry name" value="PROKAR_LIPOPROTEIN"/>
    <property type="match status" value="1"/>
</dbReference>
<feature type="chain" id="PRO_5040658844" evidence="2">
    <location>
        <begin position="21"/>
        <end position="226"/>
    </location>
</feature>
<name>A0A9X3W3R1_LACAM</name>
<dbReference type="Pfam" id="PF15983">
    <property type="entry name" value="DUF4767"/>
    <property type="match status" value="1"/>
</dbReference>
<dbReference type="Proteomes" id="UP001143700">
    <property type="component" value="Unassembled WGS sequence"/>
</dbReference>
<dbReference type="InterPro" id="IPR031927">
    <property type="entry name" value="DUF4767"/>
</dbReference>
<keyword evidence="2" id="KW-0732">Signal</keyword>
<dbReference type="EMBL" id="JAOTGU010000004">
    <property type="protein sequence ID" value="MDB6261798.1"/>
    <property type="molecule type" value="Genomic_DNA"/>
</dbReference>
<comment type="caution">
    <text evidence="4">The sequence shown here is derived from an EMBL/GenBank/DDBJ whole genome shotgun (WGS) entry which is preliminary data.</text>
</comment>
<reference evidence="4" key="1">
    <citation type="journal article" date="2022" name="Microorganisms">
        <title>Antibiotic Susceptibility, Resistance Gene Determinants and Corresponding Genomic Regions in Lactobacillus amylovorus Isolates Derived from Wild Boars and Domestic Pigs.</title>
        <authorList>
            <person name="Moravkova M."/>
            <person name="Kostovova I."/>
            <person name="Kavanova K."/>
            <person name="Pechar R."/>
            <person name="Stanek S."/>
            <person name="Brychta A."/>
            <person name="Zeman M."/>
            <person name="Kubasova T."/>
        </authorList>
    </citation>
    <scope>NUCLEOTIDE SEQUENCE</scope>
    <source>
        <strain evidence="5">M356A</strain>
        <strain evidence="4">M490A</strain>
    </source>
</reference>
<evidence type="ECO:0000259" key="3">
    <source>
        <dbReference type="Pfam" id="PF15983"/>
    </source>
</evidence>
<feature type="compositionally biased region" description="Basic and acidic residues" evidence="1">
    <location>
        <begin position="36"/>
        <end position="55"/>
    </location>
</feature>
<evidence type="ECO:0000256" key="2">
    <source>
        <dbReference type="SAM" id="SignalP"/>
    </source>
</evidence>
<feature type="signal peptide" evidence="2">
    <location>
        <begin position="1"/>
        <end position="20"/>
    </location>
</feature>
<dbReference type="RefSeq" id="WP_260211208.1">
    <property type="nucleotide sequence ID" value="NZ_JAOTGR010000002.1"/>
</dbReference>
<organism evidence="4 6">
    <name type="scientific">Lactobacillus amylovorus</name>
    <dbReference type="NCBI Taxonomy" id="1604"/>
    <lineage>
        <taxon>Bacteria</taxon>
        <taxon>Bacillati</taxon>
        <taxon>Bacillota</taxon>
        <taxon>Bacilli</taxon>
        <taxon>Lactobacillales</taxon>
        <taxon>Lactobacillaceae</taxon>
        <taxon>Lactobacillus</taxon>
    </lineage>
</organism>
<protein>
    <submittedName>
        <fullName evidence="4">DUF4767 domain-containing protein</fullName>
    </submittedName>
</protein>
<feature type="compositionally biased region" description="Basic and acidic residues" evidence="1">
    <location>
        <begin position="70"/>
        <end position="80"/>
    </location>
</feature>
<feature type="region of interest" description="Disordered" evidence="1">
    <location>
        <begin position="36"/>
        <end position="99"/>
    </location>
</feature>
<dbReference type="AlphaFoldDB" id="A0A9X3W3R1"/>
<accession>A0A9X3W3R1</accession>
<evidence type="ECO:0000256" key="1">
    <source>
        <dbReference type="SAM" id="MobiDB-lite"/>
    </source>
</evidence>
<feature type="domain" description="DUF4767" evidence="3">
    <location>
        <begin position="99"/>
        <end position="222"/>
    </location>
</feature>
<evidence type="ECO:0000313" key="6">
    <source>
        <dbReference type="Proteomes" id="UP001141981"/>
    </source>
</evidence>
<evidence type="ECO:0000313" key="4">
    <source>
        <dbReference type="EMBL" id="MDB6257165.1"/>
    </source>
</evidence>
<sequence>MNKKLLLGLSAIMLTATLFGCSQVHFGRDAVTIGTEKKAKPKVEHKKDQSTKKESATTSSSKKSVKKTTKKVEKTKDKKAKDKNKKKKSKSKTKKVVKTNWNKAKTKKTASCNKSSGQTYRFYDGIHPLKTKKGDTYPQAFKQARFVLKKKPIKIGWSPLGKNKYQYNVVAIANDDFKSWHNTYLFCLKKNKPVILLDQSKKGGVVVVKQVNDATLIKGFKKAYQK</sequence>
<gene>
    <name evidence="4" type="ORF">ODU72_00480</name>
    <name evidence="5" type="ORF">ODV15_04365</name>
</gene>
<proteinExistence type="predicted"/>
<reference evidence="4" key="2">
    <citation type="submission" date="2022-10" db="EMBL/GenBank/DDBJ databases">
        <authorList>
            <person name="Kostovova I."/>
            <person name="Moravkova M."/>
            <person name="Pechar R."/>
        </authorList>
    </citation>
    <scope>NUCLEOTIDE SEQUENCE</scope>
    <source>
        <strain evidence="5">M356A</strain>
        <strain evidence="4">M490A</strain>
    </source>
</reference>
<feature type="compositionally biased region" description="Basic residues" evidence="1">
    <location>
        <begin position="81"/>
        <end position="97"/>
    </location>
</feature>
<dbReference type="Proteomes" id="UP001141981">
    <property type="component" value="Unassembled WGS sequence"/>
</dbReference>